<dbReference type="PROSITE" id="PS51396">
    <property type="entry name" value="PUL"/>
    <property type="match status" value="1"/>
</dbReference>
<keyword evidence="10" id="KW-1185">Reference proteome</keyword>
<dbReference type="Gene3D" id="3.40.30.10">
    <property type="entry name" value="Glutaredoxin"/>
    <property type="match status" value="1"/>
</dbReference>
<dbReference type="Pfam" id="PF08324">
    <property type="entry name" value="PUL"/>
    <property type="match status" value="1"/>
</dbReference>
<dbReference type="PROSITE" id="PS51858">
    <property type="entry name" value="PPPDE"/>
    <property type="match status" value="1"/>
</dbReference>
<sequence>MDIQLYVYDLSKGLARTISAGLLGIQIDAVYHTSIVFGGIEYVYDGGVKTVQPGKTHLGPPMETVELGRTSLPMDAYDIFRHNCNNFSNDFSTFLVGKPIPEHITNLPETVLNTPFGQMLAPQIQATVEARKAKKGGLLGIDKTNATTAPLNSSELAAAVREPSTMLELENLLSDAKKSCAVIFFTSSTCRPCKNLYPMYDELAAEALNNCTFIKVDVSRAFDIGSKYNISATPTFMTFLHGAEENRWSGAEPSTLRGNIKMLLEMAWPPHQHLSLNIPHLRGSSTQAVVYGKMPPLDKLRAKMGSTADESSVAGVLGFVSHRATDGAAEATLPNLDAFSWFLREGFSNLPTEIKFTIVDLLRLALIDPRFSGYYAEEKEHKTIAPLLEHINSLKDCPYSLRLVTLQAACNLFSSPLYIEHILGCSTLTAPIMALITSSLLDDKHNNTRVAAASLAFNLTAANGRSRIHEHREALPADDQIELAASLLEAISVEEESPDAIKGFMLAFGHLIFCCPKEGDMLDLLKSMDAHGTVLQKKKLFPNEPLVKEVGEELLGKGLE</sequence>
<evidence type="ECO:0000256" key="2">
    <source>
        <dbReference type="ARBA" id="ARBA00008987"/>
    </source>
</evidence>
<dbReference type="CDD" id="cd02947">
    <property type="entry name" value="TRX_family"/>
    <property type="match status" value="1"/>
</dbReference>
<dbReference type="Pfam" id="PF00085">
    <property type="entry name" value="Thioredoxin"/>
    <property type="match status" value="1"/>
</dbReference>
<evidence type="ECO:0000259" key="6">
    <source>
        <dbReference type="PROSITE" id="PS51352"/>
    </source>
</evidence>
<dbReference type="PROSITE" id="PS51352">
    <property type="entry name" value="THIOREDOXIN_2"/>
    <property type="match status" value="1"/>
</dbReference>
<dbReference type="InterPro" id="IPR036249">
    <property type="entry name" value="Thioredoxin-like_sf"/>
</dbReference>
<gene>
    <name evidence="9" type="ORF">PVAG01_05570</name>
</gene>
<dbReference type="Proteomes" id="UP001629113">
    <property type="component" value="Unassembled WGS sequence"/>
</dbReference>
<accession>A0ABR4PKH6</accession>
<dbReference type="Gene3D" id="1.25.10.10">
    <property type="entry name" value="Leucine-rich Repeat Variant"/>
    <property type="match status" value="1"/>
</dbReference>
<evidence type="ECO:0000313" key="9">
    <source>
        <dbReference type="EMBL" id="KAL3423823.1"/>
    </source>
</evidence>
<organism evidence="9 10">
    <name type="scientific">Phlyctema vagabunda</name>
    <dbReference type="NCBI Taxonomy" id="108571"/>
    <lineage>
        <taxon>Eukaryota</taxon>
        <taxon>Fungi</taxon>
        <taxon>Dikarya</taxon>
        <taxon>Ascomycota</taxon>
        <taxon>Pezizomycotina</taxon>
        <taxon>Leotiomycetes</taxon>
        <taxon>Helotiales</taxon>
        <taxon>Dermateaceae</taxon>
        <taxon>Phlyctema</taxon>
    </lineage>
</organism>
<dbReference type="SUPFAM" id="SSF52833">
    <property type="entry name" value="Thioredoxin-like"/>
    <property type="match status" value="1"/>
</dbReference>
<feature type="domain" description="PUL" evidence="7">
    <location>
        <begin position="266"/>
        <end position="557"/>
    </location>
</feature>
<comment type="caution">
    <text evidence="9">The sequence shown here is derived from an EMBL/GenBank/DDBJ whole genome shotgun (WGS) entry which is preliminary data.</text>
</comment>
<dbReference type="PANTHER" id="PTHR46115">
    <property type="entry name" value="THIOREDOXIN-LIKE PROTEIN 1"/>
    <property type="match status" value="1"/>
</dbReference>
<evidence type="ECO:0000259" key="7">
    <source>
        <dbReference type="PROSITE" id="PS51396"/>
    </source>
</evidence>
<dbReference type="InterPro" id="IPR008580">
    <property type="entry name" value="PPPDE_dom"/>
</dbReference>
<name>A0ABR4PKH6_9HELO</name>
<keyword evidence="3" id="KW-0645">Protease</keyword>
<dbReference type="Gene3D" id="3.90.1720.30">
    <property type="entry name" value="PPPDE domains"/>
    <property type="match status" value="2"/>
</dbReference>
<feature type="domain" description="PPPDE" evidence="8">
    <location>
        <begin position="1"/>
        <end position="125"/>
    </location>
</feature>
<proteinExistence type="inferred from homology"/>
<evidence type="ECO:0000259" key="8">
    <source>
        <dbReference type="PROSITE" id="PS51858"/>
    </source>
</evidence>
<comment type="similarity">
    <text evidence="2">Belongs to the thioredoxin family.</text>
</comment>
<evidence type="ECO:0000256" key="1">
    <source>
        <dbReference type="ARBA" id="ARBA00008140"/>
    </source>
</evidence>
<keyword evidence="4" id="KW-0378">Hydrolase</keyword>
<protein>
    <submittedName>
        <fullName evidence="9">Pul domain-containing protein</fullName>
    </submittedName>
</protein>
<reference evidence="9 10" key="1">
    <citation type="submission" date="2024-06" db="EMBL/GenBank/DDBJ databases">
        <title>Complete genome of Phlyctema vagabunda strain 19-DSS-EL-015.</title>
        <authorList>
            <person name="Fiorenzani C."/>
        </authorList>
    </citation>
    <scope>NUCLEOTIDE SEQUENCE [LARGE SCALE GENOMIC DNA]</scope>
    <source>
        <strain evidence="9 10">19-DSS-EL-015</strain>
    </source>
</reference>
<comment type="similarity">
    <text evidence="1">Belongs to the DeSI family.</text>
</comment>
<evidence type="ECO:0000256" key="4">
    <source>
        <dbReference type="ARBA" id="ARBA00022801"/>
    </source>
</evidence>
<evidence type="ECO:0000256" key="3">
    <source>
        <dbReference type="ARBA" id="ARBA00022670"/>
    </source>
</evidence>
<dbReference type="InterPro" id="IPR011989">
    <property type="entry name" value="ARM-like"/>
</dbReference>
<keyword evidence="5" id="KW-1015">Disulfide bond</keyword>
<dbReference type="InterPro" id="IPR013766">
    <property type="entry name" value="Thioredoxin_domain"/>
</dbReference>
<feature type="domain" description="Thioredoxin" evidence="6">
    <location>
        <begin position="151"/>
        <end position="265"/>
    </location>
</feature>
<dbReference type="EMBL" id="JBFCZG010000004">
    <property type="protein sequence ID" value="KAL3423823.1"/>
    <property type="molecule type" value="Genomic_DNA"/>
</dbReference>
<dbReference type="Pfam" id="PF05903">
    <property type="entry name" value="Peptidase_C97"/>
    <property type="match status" value="2"/>
</dbReference>
<evidence type="ECO:0000313" key="10">
    <source>
        <dbReference type="Proteomes" id="UP001629113"/>
    </source>
</evidence>
<dbReference type="InterPro" id="IPR013535">
    <property type="entry name" value="PUL_dom"/>
</dbReference>
<evidence type="ECO:0000256" key="5">
    <source>
        <dbReference type="ARBA" id="ARBA00023157"/>
    </source>
</evidence>
<dbReference type="SMART" id="SM01179">
    <property type="entry name" value="DUF862"/>
    <property type="match status" value="1"/>
</dbReference>
<dbReference type="InterPro" id="IPR042266">
    <property type="entry name" value="PPPDE_sf"/>
</dbReference>